<evidence type="ECO:0000313" key="4">
    <source>
        <dbReference type="Proteomes" id="UP000663828"/>
    </source>
</evidence>
<dbReference type="Proteomes" id="UP000663852">
    <property type="component" value="Unassembled WGS sequence"/>
</dbReference>
<sequence length="166" mass="19244">MLYGLNHVYLSSSSATFCKLLIYLPHIGLQMTRIFLILACFDRYALSSPSVTIRNFSQVSVARRTVPIVIVIVSLAIPILMLFLSILTFYNLKNRRNQRRQLRQRPLDKQAKKRPEGYVCLDDYIVNIQRRIHCGKTNFPENAIPHPIKIQEKICVIKRRESDASL</sequence>
<keyword evidence="1" id="KW-1133">Transmembrane helix</keyword>
<feature type="transmembrane region" description="Helical" evidence="1">
    <location>
        <begin position="66"/>
        <end position="90"/>
    </location>
</feature>
<organism evidence="2 4">
    <name type="scientific">Adineta ricciae</name>
    <name type="common">Rotifer</name>
    <dbReference type="NCBI Taxonomy" id="249248"/>
    <lineage>
        <taxon>Eukaryota</taxon>
        <taxon>Metazoa</taxon>
        <taxon>Spiralia</taxon>
        <taxon>Gnathifera</taxon>
        <taxon>Rotifera</taxon>
        <taxon>Eurotatoria</taxon>
        <taxon>Bdelloidea</taxon>
        <taxon>Adinetida</taxon>
        <taxon>Adinetidae</taxon>
        <taxon>Adineta</taxon>
    </lineage>
</organism>
<dbReference type="Proteomes" id="UP000663828">
    <property type="component" value="Unassembled WGS sequence"/>
</dbReference>
<comment type="caution">
    <text evidence="2">The sequence shown here is derived from an EMBL/GenBank/DDBJ whole genome shotgun (WGS) entry which is preliminary data.</text>
</comment>
<keyword evidence="4" id="KW-1185">Reference proteome</keyword>
<protein>
    <submittedName>
        <fullName evidence="2">Uncharacterized protein</fullName>
    </submittedName>
</protein>
<dbReference type="EMBL" id="CAJNOJ010000331">
    <property type="protein sequence ID" value="CAF1403189.1"/>
    <property type="molecule type" value="Genomic_DNA"/>
</dbReference>
<evidence type="ECO:0000313" key="2">
    <source>
        <dbReference type="EMBL" id="CAF1231404.1"/>
    </source>
</evidence>
<name>A0A814YN53_ADIRI</name>
<proteinExistence type="predicted"/>
<dbReference type="EMBL" id="CAJNOR010001990">
    <property type="protein sequence ID" value="CAF1231404.1"/>
    <property type="molecule type" value="Genomic_DNA"/>
</dbReference>
<keyword evidence="1" id="KW-0472">Membrane</keyword>
<reference evidence="2" key="1">
    <citation type="submission" date="2021-02" db="EMBL/GenBank/DDBJ databases">
        <authorList>
            <person name="Nowell W R."/>
        </authorList>
    </citation>
    <scope>NUCLEOTIDE SEQUENCE</scope>
</reference>
<gene>
    <name evidence="3" type="ORF">EDS130_LOCUS36158</name>
    <name evidence="2" type="ORF">XAT740_LOCUS25245</name>
</gene>
<evidence type="ECO:0000313" key="3">
    <source>
        <dbReference type="EMBL" id="CAF1403189.1"/>
    </source>
</evidence>
<dbReference type="AlphaFoldDB" id="A0A814YN53"/>
<accession>A0A814YN53</accession>
<keyword evidence="1" id="KW-0812">Transmembrane</keyword>
<evidence type="ECO:0000256" key="1">
    <source>
        <dbReference type="SAM" id="Phobius"/>
    </source>
</evidence>